<dbReference type="AlphaFoldDB" id="A0A6P5F249"/>
<dbReference type="Gramene" id="Aco002221.1.mrna1">
    <property type="protein sequence ID" value="Aco002221.1.mrna1"/>
    <property type="gene ID" value="Aco002221.1.path1"/>
</dbReference>
<dbReference type="RefSeq" id="XP_020087420.1">
    <property type="nucleotide sequence ID" value="XM_020231831.1"/>
</dbReference>
<dbReference type="GO" id="GO:0003729">
    <property type="term" value="F:mRNA binding"/>
    <property type="evidence" value="ECO:0007669"/>
    <property type="project" value="EnsemblPlants"/>
</dbReference>
<dbReference type="PANTHER" id="PTHR35276">
    <property type="entry name" value="S-ADENOSYL-L-METHIONINE-DEPENDENT METHYLTRANSFERASES SUPERFAMILY PROTEIN"/>
    <property type="match status" value="1"/>
</dbReference>
<dbReference type="OrthoDB" id="2984at2759"/>
<gene>
    <name evidence="2" type="primary">LOC109709548</name>
</gene>
<evidence type="ECO:0000313" key="1">
    <source>
        <dbReference type="Proteomes" id="UP000515123"/>
    </source>
</evidence>
<dbReference type="InterPro" id="IPR029063">
    <property type="entry name" value="SAM-dependent_MTases_sf"/>
</dbReference>
<dbReference type="Proteomes" id="UP000515123">
    <property type="component" value="Linkage group 4"/>
</dbReference>
<dbReference type="Gene3D" id="3.40.50.150">
    <property type="entry name" value="Vaccinia Virus protein VP39"/>
    <property type="match status" value="1"/>
</dbReference>
<evidence type="ECO:0000313" key="2">
    <source>
        <dbReference type="RefSeq" id="XP_020087420.1"/>
    </source>
</evidence>
<organism evidence="1 2">
    <name type="scientific">Ananas comosus</name>
    <name type="common">Pineapple</name>
    <name type="synonym">Ananas ananas</name>
    <dbReference type="NCBI Taxonomy" id="4615"/>
    <lineage>
        <taxon>Eukaryota</taxon>
        <taxon>Viridiplantae</taxon>
        <taxon>Streptophyta</taxon>
        <taxon>Embryophyta</taxon>
        <taxon>Tracheophyta</taxon>
        <taxon>Spermatophyta</taxon>
        <taxon>Magnoliopsida</taxon>
        <taxon>Liliopsida</taxon>
        <taxon>Poales</taxon>
        <taxon>Bromeliaceae</taxon>
        <taxon>Bromelioideae</taxon>
        <taxon>Ananas</taxon>
    </lineage>
</organism>
<dbReference type="GeneID" id="109709548"/>
<reference evidence="2" key="2">
    <citation type="submission" date="2025-08" db="UniProtKB">
        <authorList>
            <consortium name="RefSeq"/>
        </authorList>
    </citation>
    <scope>IDENTIFICATION</scope>
    <source>
        <tissue evidence="2">Leaf</tissue>
    </source>
</reference>
<keyword evidence="1" id="KW-1185">Reference proteome</keyword>
<name>A0A6P5F249_ANACO</name>
<proteinExistence type="predicted"/>
<accession>A0A6P5F249</accession>
<dbReference type="SUPFAM" id="SSF53335">
    <property type="entry name" value="S-adenosyl-L-methionine-dependent methyltransferases"/>
    <property type="match status" value="1"/>
</dbReference>
<dbReference type="PANTHER" id="PTHR35276:SF1">
    <property type="entry name" value="TRNA (MNM(5)S(2)U34)-METHYLTRANSFERASE, CHLOROPLASTIC"/>
    <property type="match status" value="1"/>
</dbReference>
<reference evidence="1" key="1">
    <citation type="journal article" date="2015" name="Nat. Genet.">
        <title>The pineapple genome and the evolution of CAM photosynthesis.</title>
        <authorList>
            <person name="Ming R."/>
            <person name="VanBuren R."/>
            <person name="Wai C.M."/>
            <person name="Tang H."/>
            <person name="Schatz M.C."/>
            <person name="Bowers J.E."/>
            <person name="Lyons E."/>
            <person name="Wang M.L."/>
            <person name="Chen J."/>
            <person name="Biggers E."/>
            <person name="Zhang J."/>
            <person name="Huang L."/>
            <person name="Zhang L."/>
            <person name="Miao W."/>
            <person name="Zhang J."/>
            <person name="Ye Z."/>
            <person name="Miao C."/>
            <person name="Lin Z."/>
            <person name="Wang H."/>
            <person name="Zhou H."/>
            <person name="Yim W.C."/>
            <person name="Priest H.D."/>
            <person name="Zheng C."/>
            <person name="Woodhouse M."/>
            <person name="Edger P.P."/>
            <person name="Guyot R."/>
            <person name="Guo H.B."/>
            <person name="Guo H."/>
            <person name="Zheng G."/>
            <person name="Singh R."/>
            <person name="Sharma A."/>
            <person name="Min X."/>
            <person name="Zheng Y."/>
            <person name="Lee H."/>
            <person name="Gurtowski J."/>
            <person name="Sedlazeck F.J."/>
            <person name="Harkess A."/>
            <person name="McKain M.R."/>
            <person name="Liao Z."/>
            <person name="Fang J."/>
            <person name="Liu J."/>
            <person name="Zhang X."/>
            <person name="Zhang Q."/>
            <person name="Hu W."/>
            <person name="Qin Y."/>
            <person name="Wang K."/>
            <person name="Chen L.Y."/>
            <person name="Shirley N."/>
            <person name="Lin Y.R."/>
            <person name="Liu L.Y."/>
            <person name="Hernandez A.G."/>
            <person name="Wright C.L."/>
            <person name="Bulone V."/>
            <person name="Tuskan G.A."/>
            <person name="Heath K."/>
            <person name="Zee F."/>
            <person name="Moore P.H."/>
            <person name="Sunkar R."/>
            <person name="Leebens-Mack J.H."/>
            <person name="Mockler T."/>
            <person name="Bennetzen J.L."/>
            <person name="Freeling M."/>
            <person name="Sankoff D."/>
            <person name="Paterson A.H."/>
            <person name="Zhu X."/>
            <person name="Yang X."/>
            <person name="Smith J.A."/>
            <person name="Cushman J.C."/>
            <person name="Paull R.E."/>
            <person name="Yu Q."/>
        </authorList>
    </citation>
    <scope>NUCLEOTIDE SEQUENCE [LARGE SCALE GENOMIC DNA]</scope>
    <source>
        <strain evidence="1">cv. F153</strain>
    </source>
</reference>
<dbReference type="Pfam" id="PF06962">
    <property type="entry name" value="rRNA_methylase"/>
    <property type="match status" value="1"/>
</dbReference>
<dbReference type="InterPro" id="IPR010719">
    <property type="entry name" value="MnmM_MeTrfase"/>
</dbReference>
<sequence length="269" mass="29490">METLTLTLIPRIPSLSHLLLSRPLRRRFPSRLCLSSSSAMRAQSTVAGFGDPSFASDYKAQPIKGEGIEEALIGFITGKRKATEVAHSVWRSIVQKGDTVVDATCGNGYDTLALLKMVADESGQGCVYGMDIQDSAIESTSSMLENSVNFHERKLVKLFSICHSKMEDIVPKDVPIRLVAFNLGYLPGGDKTIITESRTTEMALHAASKILRSHGLISIMVYVGHPGGREEFETVQSFASILPAETWVTCKFEMINRPAAPVLVLLYKK</sequence>
<protein>
    <submittedName>
        <fullName evidence="2">Uncharacterized protein LOC109709548</fullName>
    </submittedName>
</protein>